<dbReference type="PANTHER" id="PTHR46056">
    <property type="entry name" value="LONG-CHAIN-ALCOHOL OXIDASE"/>
    <property type="match status" value="1"/>
</dbReference>
<gene>
    <name evidence="7" type="ORF">H6G74_09920</name>
</gene>
<evidence type="ECO:0000256" key="2">
    <source>
        <dbReference type="ARBA" id="ARBA00022630"/>
    </source>
</evidence>
<keyword evidence="4" id="KW-0560">Oxidoreductase</keyword>
<dbReference type="RefSeq" id="WP_190967496.1">
    <property type="nucleotide sequence ID" value="NZ_JACJTB010000009.1"/>
</dbReference>
<dbReference type="InterPro" id="IPR036188">
    <property type="entry name" value="FAD/NAD-bd_sf"/>
</dbReference>
<comment type="similarity">
    <text evidence="1">Belongs to the GMC oxidoreductase family.</text>
</comment>
<evidence type="ECO:0000313" key="8">
    <source>
        <dbReference type="Proteomes" id="UP000603457"/>
    </source>
</evidence>
<dbReference type="Pfam" id="PF00732">
    <property type="entry name" value="GMC_oxred_N"/>
    <property type="match status" value="1"/>
</dbReference>
<dbReference type="SUPFAM" id="SSF51905">
    <property type="entry name" value="FAD/NAD(P)-binding domain"/>
    <property type="match status" value="1"/>
</dbReference>
<dbReference type="InterPro" id="IPR007867">
    <property type="entry name" value="GMC_OxRtase_C"/>
</dbReference>
<evidence type="ECO:0000256" key="4">
    <source>
        <dbReference type="ARBA" id="ARBA00023002"/>
    </source>
</evidence>
<dbReference type="Pfam" id="PF05199">
    <property type="entry name" value="GMC_oxred_C"/>
    <property type="match status" value="1"/>
</dbReference>
<keyword evidence="8" id="KW-1185">Reference proteome</keyword>
<evidence type="ECO:0000256" key="3">
    <source>
        <dbReference type="ARBA" id="ARBA00022827"/>
    </source>
</evidence>
<dbReference type="PANTHER" id="PTHR46056:SF12">
    <property type="entry name" value="LONG-CHAIN-ALCOHOL OXIDASE"/>
    <property type="match status" value="1"/>
</dbReference>
<evidence type="ECO:0000256" key="1">
    <source>
        <dbReference type="ARBA" id="ARBA00010790"/>
    </source>
</evidence>
<protein>
    <submittedName>
        <fullName evidence="7">GMC family oxidoreductase</fullName>
    </submittedName>
</protein>
<feature type="domain" description="Glucose-methanol-choline oxidoreductase N-terminal" evidence="5">
    <location>
        <begin position="7"/>
        <end position="305"/>
    </location>
</feature>
<dbReference type="EMBL" id="JACJTB010000009">
    <property type="protein sequence ID" value="MBD2594641.1"/>
    <property type="molecule type" value="Genomic_DNA"/>
</dbReference>
<name>A0ABR8FV40_9NOSO</name>
<comment type="caution">
    <text evidence="7">The sequence shown here is derived from an EMBL/GenBank/DDBJ whole genome shotgun (WGS) entry which is preliminary data.</text>
</comment>
<organism evidence="7 8">
    <name type="scientific">Nostoc spongiaeforme FACHB-130</name>
    <dbReference type="NCBI Taxonomy" id="1357510"/>
    <lineage>
        <taxon>Bacteria</taxon>
        <taxon>Bacillati</taxon>
        <taxon>Cyanobacteriota</taxon>
        <taxon>Cyanophyceae</taxon>
        <taxon>Nostocales</taxon>
        <taxon>Nostocaceae</taxon>
        <taxon>Nostoc</taxon>
    </lineage>
</organism>
<dbReference type="Gene3D" id="3.50.50.60">
    <property type="entry name" value="FAD/NAD(P)-binding domain"/>
    <property type="match status" value="2"/>
</dbReference>
<evidence type="ECO:0000259" key="5">
    <source>
        <dbReference type="Pfam" id="PF00732"/>
    </source>
</evidence>
<feature type="domain" description="Glucose-methanol-choline oxidoreductase C-terminal" evidence="6">
    <location>
        <begin position="437"/>
        <end position="501"/>
    </location>
</feature>
<sequence length="513" mass="57085">MSNNHYDFIIIGTGAGGGTLAYKLAPSGKKILVLEQGTFLPREKNNWDTKQVLQKSYYRTSDIWYDQNNKPINPAAHYYVGGNTKFYGGALFRLRERDFEEVIHQGGISPAWPLTYQDFAPYYDQAEKLYEVHGKRGLDPTEPATNCDYPFPAISHEPYVQELYLGLKNQGLHPFSLPLAIKLNEVNRHLSACIRCDTCDGFPCVVHAKGDAEVNGMRPAIAYNNVKLITQAKVVRLHTSASGQEVTKVEAEIQGQPQIFSGNIVIVAGGAINSAALLLKSANDKHPQGLANSSQLVGRNYMVHNCAVVMTLSTKPNQTIFPKTLALTDFYWGEHDFPYPMGSIQSLGNIHKDRIIAYGPPLMPNIVAEKIANHSLAWWVMNEDLPDANNRISVQGDKIVINYQNNNQIAFNRLIQRWIKTLKSLDQATESQHFSLHITQHLSLDAVGHQCGTCRFGENPQTSVLDINCRTHDIDNLYVVDGSFFPSSAAVNPSLTIMANALRVGEHLLGRIK</sequence>
<keyword evidence="3" id="KW-0274">FAD</keyword>
<proteinExistence type="inferred from homology"/>
<evidence type="ECO:0000313" key="7">
    <source>
        <dbReference type="EMBL" id="MBD2594641.1"/>
    </source>
</evidence>
<reference evidence="7 8" key="1">
    <citation type="journal article" date="2020" name="ISME J.">
        <title>Comparative genomics reveals insights into cyanobacterial evolution and habitat adaptation.</title>
        <authorList>
            <person name="Chen M.Y."/>
            <person name="Teng W.K."/>
            <person name="Zhao L."/>
            <person name="Hu C.X."/>
            <person name="Zhou Y.K."/>
            <person name="Han B.P."/>
            <person name="Song L.R."/>
            <person name="Shu W.S."/>
        </authorList>
    </citation>
    <scope>NUCLEOTIDE SEQUENCE [LARGE SCALE GENOMIC DNA]</scope>
    <source>
        <strain evidence="7 8">FACHB-130</strain>
    </source>
</reference>
<dbReference type="Proteomes" id="UP000603457">
    <property type="component" value="Unassembled WGS sequence"/>
</dbReference>
<accession>A0ABR8FV40</accession>
<keyword evidence="2" id="KW-0285">Flavoprotein</keyword>
<dbReference type="InterPro" id="IPR000172">
    <property type="entry name" value="GMC_OxRdtase_N"/>
</dbReference>
<evidence type="ECO:0000259" key="6">
    <source>
        <dbReference type="Pfam" id="PF05199"/>
    </source>
</evidence>